<dbReference type="InterPro" id="IPR011856">
    <property type="entry name" value="tRNA_endonuc-like_dom_sf"/>
</dbReference>
<dbReference type="PANTHER" id="PTHR30015:SF7">
    <property type="entry name" value="TYPE IV METHYL-DIRECTED RESTRICTION ENZYME ECOKMRR"/>
    <property type="match status" value="1"/>
</dbReference>
<dbReference type="InterPro" id="IPR007560">
    <property type="entry name" value="Restrct_endonuc_IV_Mrr"/>
</dbReference>
<dbReference type="InterPro" id="IPR011335">
    <property type="entry name" value="Restrct_endonuc-II-like"/>
</dbReference>
<evidence type="ECO:0000313" key="4">
    <source>
        <dbReference type="Proteomes" id="UP000245999"/>
    </source>
</evidence>
<evidence type="ECO:0000313" key="3">
    <source>
        <dbReference type="EMBL" id="AWM33729.1"/>
    </source>
</evidence>
<keyword evidence="3" id="KW-0540">Nuclease</keyword>
<proteinExistence type="predicted"/>
<dbReference type="KEGG" id="hnv:DDQ68_13605"/>
<accession>A0A2Z3GI51</accession>
<feature type="domain" description="Restriction endonuclease type IV Mrr" evidence="1">
    <location>
        <begin position="153"/>
        <end position="265"/>
    </location>
</feature>
<dbReference type="GO" id="GO:0003677">
    <property type="term" value="F:DNA binding"/>
    <property type="evidence" value="ECO:0007669"/>
    <property type="project" value="InterPro"/>
</dbReference>
<keyword evidence="3" id="KW-0378">Hydrolase</keyword>
<dbReference type="InterPro" id="IPR025745">
    <property type="entry name" value="Mrr-like_N_dom"/>
</dbReference>
<dbReference type="PANTHER" id="PTHR30015">
    <property type="entry name" value="MRR RESTRICTION SYSTEM PROTEIN"/>
    <property type="match status" value="1"/>
</dbReference>
<keyword evidence="4" id="KW-1185">Reference proteome</keyword>
<dbReference type="GO" id="GO:0009307">
    <property type="term" value="P:DNA restriction-modification system"/>
    <property type="evidence" value="ECO:0007669"/>
    <property type="project" value="InterPro"/>
</dbReference>
<evidence type="ECO:0000259" key="1">
    <source>
        <dbReference type="Pfam" id="PF04471"/>
    </source>
</evidence>
<dbReference type="InterPro" id="IPR052906">
    <property type="entry name" value="Type_IV_Methyl-Rstrct_Enzyme"/>
</dbReference>
<reference evidence="4" key="1">
    <citation type="submission" date="2018-04" db="EMBL/GenBank/DDBJ databases">
        <title>Complete genome of Antarctic heterotrophic bacterium Hymenobacter nivis.</title>
        <authorList>
            <person name="Terashima M."/>
        </authorList>
    </citation>
    <scope>NUCLEOTIDE SEQUENCE [LARGE SCALE GENOMIC DNA]</scope>
    <source>
        <strain evidence="4">NBRC 111535</strain>
    </source>
</reference>
<gene>
    <name evidence="3" type="ORF">DDQ68_13605</name>
</gene>
<dbReference type="EMBL" id="CP029145">
    <property type="protein sequence ID" value="AWM33729.1"/>
    <property type="molecule type" value="Genomic_DNA"/>
</dbReference>
<dbReference type="Pfam" id="PF14338">
    <property type="entry name" value="Mrr_N"/>
    <property type="match status" value="1"/>
</dbReference>
<dbReference type="OrthoDB" id="9803736at2"/>
<dbReference type="Gene3D" id="3.40.1350.10">
    <property type="match status" value="1"/>
</dbReference>
<evidence type="ECO:0000259" key="2">
    <source>
        <dbReference type="Pfam" id="PF14338"/>
    </source>
</evidence>
<dbReference type="AlphaFoldDB" id="A0A2Z3GI51"/>
<dbReference type="SUPFAM" id="SSF52980">
    <property type="entry name" value="Restriction endonuclease-like"/>
    <property type="match status" value="1"/>
</dbReference>
<feature type="domain" description="Restriction system protein Mrr-like N-terminal" evidence="2">
    <location>
        <begin position="14"/>
        <end position="92"/>
    </location>
</feature>
<name>A0A2Z3GI51_9BACT</name>
<organism evidence="3 4">
    <name type="scientific">Hymenobacter nivis</name>
    <dbReference type="NCBI Taxonomy" id="1850093"/>
    <lineage>
        <taxon>Bacteria</taxon>
        <taxon>Pseudomonadati</taxon>
        <taxon>Bacteroidota</taxon>
        <taxon>Cytophagia</taxon>
        <taxon>Cytophagales</taxon>
        <taxon>Hymenobacteraceae</taxon>
        <taxon>Hymenobacter</taxon>
    </lineage>
</organism>
<keyword evidence="3" id="KW-0255">Endonuclease</keyword>
<sequence>MAKSKQTAVKVIYESFKVLKEAGGELAGREVRERLRNRLNFSDWETEVSAKTGYLRWEAIFSFYSVDSVKAGFLRKNKGAWYLTTEGEKAMQQGPIKLFNAATAAYRKWAADNKPGKATEEIPTVAAEQFKKSLTDLEDEALVGITEFIAAKNAYEFQDLVAALLRAMGYYTPFVAPRGKDGGIDIMAYQDPLGTTAPRIKVQVKHKPMAAVPVDDISSLKGIISREGEVGLFVTSGRFTGDAESFARSADVHIRLIDLNDFVALWQEFYKKLNDEEKTLLPLHPIYFLGRDE</sequence>
<protein>
    <submittedName>
        <fullName evidence="3">Restriction endonuclease</fullName>
    </submittedName>
</protein>
<dbReference type="GO" id="GO:0015666">
    <property type="term" value="F:restriction endodeoxyribonuclease activity"/>
    <property type="evidence" value="ECO:0007669"/>
    <property type="project" value="TreeGrafter"/>
</dbReference>
<dbReference type="Pfam" id="PF04471">
    <property type="entry name" value="Mrr_cat"/>
    <property type="match status" value="1"/>
</dbReference>
<dbReference type="Proteomes" id="UP000245999">
    <property type="component" value="Chromosome"/>
</dbReference>